<keyword evidence="3" id="KW-1185">Reference proteome</keyword>
<gene>
    <name evidence="2" type="ORF">FOL47_002075</name>
</gene>
<dbReference type="PROSITE" id="PS51767">
    <property type="entry name" value="PEPTIDASE_A1"/>
    <property type="match status" value="1"/>
</dbReference>
<dbReference type="Proteomes" id="UP000591131">
    <property type="component" value="Unassembled WGS sequence"/>
</dbReference>
<dbReference type="InterPro" id="IPR033121">
    <property type="entry name" value="PEPTIDASE_A1"/>
</dbReference>
<organism evidence="2 3">
    <name type="scientific">Perkinsus chesapeaki</name>
    <name type="common">Clam parasite</name>
    <name type="synonym">Perkinsus andrewsi</name>
    <dbReference type="NCBI Taxonomy" id="330153"/>
    <lineage>
        <taxon>Eukaryota</taxon>
        <taxon>Sar</taxon>
        <taxon>Alveolata</taxon>
        <taxon>Perkinsozoa</taxon>
        <taxon>Perkinsea</taxon>
        <taxon>Perkinsida</taxon>
        <taxon>Perkinsidae</taxon>
        <taxon>Perkinsus</taxon>
    </lineage>
</organism>
<comment type="caution">
    <text evidence="2">The sequence shown here is derived from an EMBL/GenBank/DDBJ whole genome shotgun (WGS) entry which is preliminary data.</text>
</comment>
<evidence type="ECO:0000259" key="1">
    <source>
        <dbReference type="PROSITE" id="PS51767"/>
    </source>
</evidence>
<evidence type="ECO:0000313" key="2">
    <source>
        <dbReference type="EMBL" id="KAF4649462.1"/>
    </source>
</evidence>
<dbReference type="Gene3D" id="2.40.70.10">
    <property type="entry name" value="Acid Proteases"/>
    <property type="match status" value="1"/>
</dbReference>
<dbReference type="SUPFAM" id="SSF50630">
    <property type="entry name" value="Acid proteases"/>
    <property type="match status" value="1"/>
</dbReference>
<feature type="non-terminal residue" evidence="2">
    <location>
        <position position="225"/>
    </location>
</feature>
<dbReference type="EMBL" id="JAAPAO010001530">
    <property type="protein sequence ID" value="KAF4649462.1"/>
    <property type="molecule type" value="Genomic_DNA"/>
</dbReference>
<sequence>PLLFVPAIKEDSWMVKLNAIQPEKGPKVAVDGSVVLDTGSNYLYIPQAVIAQLIASISEAASAGAGKEVKVEYDKNTGVWTVACEYRSFMPALHFMLSGLGGNVPLSIAHESYVPETHGYCYLLVAINPKDIWQLPDFMLIGTTYLSLILEYFYEAKVGFGSNPPPPAVSHALLPGLGPDVDERHPSLMKQLLAHPSKPVKENTLALYLEPVSSDYQNLILLRVN</sequence>
<dbReference type="InterPro" id="IPR021109">
    <property type="entry name" value="Peptidase_aspartic_dom_sf"/>
</dbReference>
<evidence type="ECO:0000313" key="3">
    <source>
        <dbReference type="Proteomes" id="UP000591131"/>
    </source>
</evidence>
<dbReference type="Pfam" id="PF00026">
    <property type="entry name" value="Asp"/>
    <property type="match status" value="1"/>
</dbReference>
<feature type="domain" description="Peptidase A1" evidence="1">
    <location>
        <begin position="1"/>
        <end position="163"/>
    </location>
</feature>
<dbReference type="AlphaFoldDB" id="A0A7J6KRJ5"/>
<accession>A0A7J6KRJ5</accession>
<dbReference type="InterPro" id="IPR001969">
    <property type="entry name" value="Aspartic_peptidase_AS"/>
</dbReference>
<protein>
    <recommendedName>
        <fullName evidence="1">Peptidase A1 domain-containing protein</fullName>
    </recommendedName>
</protein>
<reference evidence="2 3" key="1">
    <citation type="submission" date="2020-04" db="EMBL/GenBank/DDBJ databases">
        <title>Perkinsus chesapeaki whole genome sequence.</title>
        <authorList>
            <person name="Bogema D.R."/>
        </authorList>
    </citation>
    <scope>NUCLEOTIDE SEQUENCE [LARGE SCALE GENOMIC DNA]</scope>
    <source>
        <strain evidence="2">ATCC PRA-425</strain>
    </source>
</reference>
<dbReference type="OrthoDB" id="2747330at2759"/>
<dbReference type="GO" id="GO:0006508">
    <property type="term" value="P:proteolysis"/>
    <property type="evidence" value="ECO:0007669"/>
    <property type="project" value="InterPro"/>
</dbReference>
<dbReference type="PROSITE" id="PS00141">
    <property type="entry name" value="ASP_PROTEASE"/>
    <property type="match status" value="1"/>
</dbReference>
<proteinExistence type="predicted"/>
<name>A0A7J6KRJ5_PERCH</name>
<dbReference type="GO" id="GO:0004190">
    <property type="term" value="F:aspartic-type endopeptidase activity"/>
    <property type="evidence" value="ECO:0007669"/>
    <property type="project" value="InterPro"/>
</dbReference>